<evidence type="ECO:0000313" key="3">
    <source>
        <dbReference type="Proteomes" id="UP001328733"/>
    </source>
</evidence>
<keyword evidence="2" id="KW-0012">Acyltransferase</keyword>
<dbReference type="GO" id="GO:0016747">
    <property type="term" value="F:acyltransferase activity, transferring groups other than amino-acyl groups"/>
    <property type="evidence" value="ECO:0007669"/>
    <property type="project" value="InterPro"/>
</dbReference>
<sequence length="169" mass="20004">MNIRLFQPRDANRIARLFHDTVREINIRDYSIEQVKAWAPDDVNFTEFTARDFTYIAEEGELILGFADLKKNGHIDRFFCHKDYQGRGIGRQLYETIEAKALELGIDRLVTEASITARPFFERMGFSVIQTQQVYCRGQSFTNYRMEKRIRKEIPKVRGFDRTLPENER</sequence>
<keyword evidence="2" id="KW-0808">Transferase</keyword>
<gene>
    <name evidence="2" type="ORF">V0288_00825</name>
</gene>
<dbReference type="EC" id="2.3.1.-" evidence="2"/>
<feature type="domain" description="N-acetyltransferase" evidence="1">
    <location>
        <begin position="1"/>
        <end position="151"/>
    </location>
</feature>
<reference evidence="2 3" key="1">
    <citation type="submission" date="2024-01" db="EMBL/GenBank/DDBJ databases">
        <title>Genomic insights into the taxonomy and metabolism of the cyanobacterium Pannus brasiliensis CCIBt3594.</title>
        <authorList>
            <person name="Machado M."/>
            <person name="Botero N.B."/>
            <person name="Andreote A.P.D."/>
            <person name="Feitosa A.M.T."/>
            <person name="Popin R."/>
            <person name="Sivonen K."/>
            <person name="Fiore M.F."/>
        </authorList>
    </citation>
    <scope>NUCLEOTIDE SEQUENCE [LARGE SCALE GENOMIC DNA]</scope>
    <source>
        <strain evidence="2 3">CCIBt3594</strain>
    </source>
</reference>
<dbReference type="InterPro" id="IPR000182">
    <property type="entry name" value="GNAT_dom"/>
</dbReference>
<evidence type="ECO:0000259" key="1">
    <source>
        <dbReference type="PROSITE" id="PS51186"/>
    </source>
</evidence>
<dbReference type="AlphaFoldDB" id="A0AAW9QKH5"/>
<organism evidence="2 3">
    <name type="scientific">Pannus brasiliensis CCIBt3594</name>
    <dbReference type="NCBI Taxonomy" id="1427578"/>
    <lineage>
        <taxon>Bacteria</taxon>
        <taxon>Bacillati</taxon>
        <taxon>Cyanobacteriota</taxon>
        <taxon>Cyanophyceae</taxon>
        <taxon>Oscillatoriophycideae</taxon>
        <taxon>Chroococcales</taxon>
        <taxon>Microcystaceae</taxon>
        <taxon>Pannus</taxon>
    </lineage>
</organism>
<dbReference type="PANTHER" id="PTHR43451">
    <property type="entry name" value="ACETYLTRANSFERASE (GNAT) FAMILY PROTEIN"/>
    <property type="match status" value="1"/>
</dbReference>
<keyword evidence="3" id="KW-1185">Reference proteome</keyword>
<dbReference type="CDD" id="cd04301">
    <property type="entry name" value="NAT_SF"/>
    <property type="match status" value="1"/>
</dbReference>
<dbReference type="Pfam" id="PF13673">
    <property type="entry name" value="Acetyltransf_10"/>
    <property type="match status" value="1"/>
</dbReference>
<comment type="caution">
    <text evidence="2">The sequence shown here is derived from an EMBL/GenBank/DDBJ whole genome shotgun (WGS) entry which is preliminary data.</text>
</comment>
<proteinExistence type="predicted"/>
<dbReference type="RefSeq" id="WP_332863097.1">
    <property type="nucleotide sequence ID" value="NZ_JBAFSM010000001.1"/>
</dbReference>
<dbReference type="Gene3D" id="3.40.630.30">
    <property type="match status" value="1"/>
</dbReference>
<dbReference type="InterPro" id="IPR052564">
    <property type="entry name" value="N-acetyltrans/Recomb-assoc"/>
</dbReference>
<protein>
    <submittedName>
        <fullName evidence="2">GNAT family N-acetyltransferase</fullName>
        <ecNumber evidence="2">2.3.1.-</ecNumber>
    </submittedName>
</protein>
<evidence type="ECO:0000313" key="2">
    <source>
        <dbReference type="EMBL" id="MEG3435649.1"/>
    </source>
</evidence>
<dbReference type="PROSITE" id="PS51186">
    <property type="entry name" value="GNAT"/>
    <property type="match status" value="1"/>
</dbReference>
<dbReference type="EMBL" id="JBAFSM010000001">
    <property type="protein sequence ID" value="MEG3435649.1"/>
    <property type="molecule type" value="Genomic_DNA"/>
</dbReference>
<dbReference type="Proteomes" id="UP001328733">
    <property type="component" value="Unassembled WGS sequence"/>
</dbReference>
<dbReference type="InterPro" id="IPR016181">
    <property type="entry name" value="Acyl_CoA_acyltransferase"/>
</dbReference>
<dbReference type="PANTHER" id="PTHR43451:SF1">
    <property type="entry name" value="ACETYLTRANSFERASE"/>
    <property type="match status" value="1"/>
</dbReference>
<accession>A0AAW9QKH5</accession>
<name>A0AAW9QKH5_9CHRO</name>
<dbReference type="SUPFAM" id="SSF55729">
    <property type="entry name" value="Acyl-CoA N-acyltransferases (Nat)"/>
    <property type="match status" value="1"/>
</dbReference>